<keyword evidence="2" id="KW-0614">Plasmid</keyword>
<evidence type="ECO:0000313" key="2">
    <source>
        <dbReference type="EMBL" id="CAC35345.1"/>
    </source>
</evidence>
<dbReference type="EMBL" id="AJ277063">
    <property type="protein sequence ID" value="CAC35345.1"/>
    <property type="molecule type" value="Genomic_DNA"/>
</dbReference>
<keyword evidence="1" id="KW-0812">Transmembrane</keyword>
<sequence>MLVAVIHFEYKSAISEEMWAAIVPYISVIIFSVVFAYRNSDWYMPIDNEWPNFEYIIAPIKIILMSVIFAGFAFGIALSISQEEFRPAVLLELMGFGALYAGGLFVALNWHILLIGSVIITAYLAWYARFLTKLST</sequence>
<protein>
    <submittedName>
        <fullName evidence="2">Putative integral membrane protein</fullName>
    </submittedName>
</protein>
<keyword evidence="1" id="KW-1133">Transmembrane helix</keyword>
<reference evidence="2" key="1">
    <citation type="submission" date="2000-03" db="EMBL/GenBank/DDBJ databases">
        <title>A novel integron in Vibrio salmonicida mediating trimethoprim resistance by dfr1 is a potential link to superintegrons.</title>
        <authorList>
            <person name="Sorum H."/>
            <person name="Dommarsnes K."/>
            <person name="Sandersen K."/>
            <person name="Sundstrom L."/>
            <person name="Gullberg M."/>
            <person name="Solberg A."/>
        </authorList>
    </citation>
    <scope>NUCLEOTIDE SEQUENCE</scope>
    <source>
        <strain evidence="2">VS224</strain>
        <plasmid evidence="2">pRVS1</plasmid>
    </source>
</reference>
<organism evidence="2">
    <name type="scientific">Aliivibrio salmonicida</name>
    <dbReference type="NCBI Taxonomy" id="40269"/>
    <lineage>
        <taxon>Bacteria</taxon>
        <taxon>Pseudomonadati</taxon>
        <taxon>Pseudomonadota</taxon>
        <taxon>Gammaproteobacteria</taxon>
        <taxon>Vibrionales</taxon>
        <taxon>Vibrionaceae</taxon>
        <taxon>Aliivibrio</taxon>
    </lineage>
</organism>
<dbReference type="AlphaFoldDB" id="Q9ACD6"/>
<feature type="transmembrane region" description="Helical" evidence="1">
    <location>
        <begin position="18"/>
        <end position="37"/>
    </location>
</feature>
<geneLocation type="plasmid" evidence="2">
    <name>pRVS1</name>
</geneLocation>
<accession>Q9ACD6</accession>
<keyword evidence="1" id="KW-0472">Membrane</keyword>
<evidence type="ECO:0000256" key="1">
    <source>
        <dbReference type="SAM" id="Phobius"/>
    </source>
</evidence>
<feature type="transmembrane region" description="Helical" evidence="1">
    <location>
        <begin position="58"/>
        <end position="80"/>
    </location>
</feature>
<proteinExistence type="predicted"/>
<feature type="transmembrane region" description="Helical" evidence="1">
    <location>
        <begin position="100"/>
        <end position="126"/>
    </location>
</feature>
<name>Q9ACD6_9GAMM</name>